<accession>A0ABU4WFA7</accession>
<keyword evidence="3 9" id="KW-0540">Nuclease</keyword>
<comment type="caution">
    <text evidence="10">The sequence shown here is derived from an EMBL/GenBank/DDBJ whole genome shotgun (WGS) entry which is preliminary data.</text>
</comment>
<dbReference type="InterPro" id="IPR021127">
    <property type="entry name" value="CRISPR_associated_Cas2"/>
</dbReference>
<comment type="cofactor">
    <cofactor evidence="1 9">
        <name>Mg(2+)</name>
        <dbReference type="ChEBI" id="CHEBI:18420"/>
    </cofactor>
</comment>
<keyword evidence="7 9" id="KW-0460">Magnesium</keyword>
<evidence type="ECO:0000256" key="1">
    <source>
        <dbReference type="ARBA" id="ARBA00001946"/>
    </source>
</evidence>
<evidence type="ECO:0000256" key="8">
    <source>
        <dbReference type="ARBA" id="ARBA00023118"/>
    </source>
</evidence>
<dbReference type="PANTHER" id="PTHR34405:SF3">
    <property type="entry name" value="CRISPR-ASSOCIATED ENDORIBONUCLEASE CAS2 3"/>
    <property type="match status" value="1"/>
</dbReference>
<keyword evidence="11" id="KW-1185">Reference proteome</keyword>
<sequence>MKVVVSYDIIENRKRQKVIDILEGYGFVRVQKSVFLGDIKIRQVRKLLLELSGVIDLEKDALCILNICEKCYGKGIFISRNMNYKMIEEEFLII</sequence>
<dbReference type="SUPFAM" id="SSF143430">
    <property type="entry name" value="TTP0101/SSO1404-like"/>
    <property type="match status" value="1"/>
</dbReference>
<evidence type="ECO:0000313" key="10">
    <source>
        <dbReference type="EMBL" id="MDX8337236.1"/>
    </source>
</evidence>
<dbReference type="InterPro" id="IPR019199">
    <property type="entry name" value="Virulence_VapD/CRISPR_Cas2"/>
</dbReference>
<reference evidence="11" key="1">
    <citation type="submission" date="2023-07" db="EMBL/GenBank/DDBJ databases">
        <authorList>
            <person name="Colorado M.A."/>
            <person name="Villamil L.M."/>
            <person name="Melo J.F."/>
            <person name="Rodriguez J.A."/>
            <person name="Ruiz R.Y."/>
        </authorList>
    </citation>
    <scope>NUCLEOTIDE SEQUENCE [LARGE SCALE GENOMIC DNA]</scope>
    <source>
        <strain evidence="11">C33</strain>
    </source>
</reference>
<protein>
    <recommendedName>
        <fullName evidence="9">CRISPR-associated endoribonuclease Cas2</fullName>
        <ecNumber evidence="9">3.1.-.-</ecNumber>
    </recommendedName>
</protein>
<comment type="similarity">
    <text evidence="2 9">Belongs to the CRISPR-associated endoribonuclease Cas2 protein family.</text>
</comment>
<dbReference type="CDD" id="cd09725">
    <property type="entry name" value="Cas2_I_II_III"/>
    <property type="match status" value="1"/>
</dbReference>
<gene>
    <name evidence="9 10" type="primary">cas2</name>
    <name evidence="10" type="ORF">RFV38_12155</name>
</gene>
<keyword evidence="8 9" id="KW-0051">Antiviral defense</keyword>
<evidence type="ECO:0000313" key="11">
    <source>
        <dbReference type="Proteomes" id="UP001279681"/>
    </source>
</evidence>
<dbReference type="EMBL" id="JAVIKH010000025">
    <property type="protein sequence ID" value="MDX8337236.1"/>
    <property type="molecule type" value="Genomic_DNA"/>
</dbReference>
<dbReference type="Gene3D" id="3.30.70.240">
    <property type="match status" value="1"/>
</dbReference>
<dbReference type="NCBIfam" id="TIGR01573">
    <property type="entry name" value="cas2"/>
    <property type="match status" value="1"/>
</dbReference>
<dbReference type="Pfam" id="PF09827">
    <property type="entry name" value="CRISPR_Cas2"/>
    <property type="match status" value="1"/>
</dbReference>
<comment type="subunit">
    <text evidence="9">Homodimer, forms a heterotetramer with a Cas1 homodimer.</text>
</comment>
<dbReference type="PANTHER" id="PTHR34405">
    <property type="entry name" value="CRISPR-ASSOCIATED ENDORIBONUCLEASE CAS2"/>
    <property type="match status" value="1"/>
</dbReference>
<feature type="binding site" evidence="9">
    <location>
        <position position="8"/>
    </location>
    <ligand>
        <name>Mg(2+)</name>
        <dbReference type="ChEBI" id="CHEBI:18420"/>
        <note>catalytic</note>
    </ligand>
</feature>
<keyword evidence="6 9" id="KW-0378">Hydrolase</keyword>
<organism evidence="10 11">
    <name type="scientific">Candidatus Cetobacterium colombiensis</name>
    <dbReference type="NCBI Taxonomy" id="3073100"/>
    <lineage>
        <taxon>Bacteria</taxon>
        <taxon>Fusobacteriati</taxon>
        <taxon>Fusobacteriota</taxon>
        <taxon>Fusobacteriia</taxon>
        <taxon>Fusobacteriales</taxon>
        <taxon>Fusobacteriaceae</taxon>
        <taxon>Cetobacterium</taxon>
    </lineage>
</organism>
<evidence type="ECO:0000256" key="4">
    <source>
        <dbReference type="ARBA" id="ARBA00022723"/>
    </source>
</evidence>
<comment type="function">
    <text evidence="9">CRISPR (clustered regularly interspaced short palindromic repeat), is an adaptive immune system that provides protection against mobile genetic elements (viruses, transposable elements and conjugative plasmids). CRISPR clusters contain sequences complementary to antecedent mobile elements and target invading nucleic acids. CRISPR clusters are transcribed and processed into CRISPR RNA (crRNA). Functions as a ssRNA-specific endoribonuclease. Involved in the integration of spacer DNA into the CRISPR cassette.</text>
</comment>
<evidence type="ECO:0000256" key="6">
    <source>
        <dbReference type="ARBA" id="ARBA00022801"/>
    </source>
</evidence>
<name>A0ABU4WFA7_9FUSO</name>
<dbReference type="Proteomes" id="UP001279681">
    <property type="component" value="Unassembled WGS sequence"/>
</dbReference>
<evidence type="ECO:0000256" key="7">
    <source>
        <dbReference type="ARBA" id="ARBA00022842"/>
    </source>
</evidence>
<evidence type="ECO:0000256" key="2">
    <source>
        <dbReference type="ARBA" id="ARBA00009959"/>
    </source>
</evidence>
<evidence type="ECO:0000256" key="3">
    <source>
        <dbReference type="ARBA" id="ARBA00022722"/>
    </source>
</evidence>
<dbReference type="EC" id="3.1.-.-" evidence="9"/>
<proteinExistence type="inferred from homology"/>
<dbReference type="HAMAP" id="MF_01471">
    <property type="entry name" value="Cas2"/>
    <property type="match status" value="1"/>
</dbReference>
<keyword evidence="4 9" id="KW-0479">Metal-binding</keyword>
<evidence type="ECO:0000256" key="9">
    <source>
        <dbReference type="HAMAP-Rule" id="MF_01471"/>
    </source>
</evidence>
<evidence type="ECO:0000256" key="5">
    <source>
        <dbReference type="ARBA" id="ARBA00022759"/>
    </source>
</evidence>
<dbReference type="RefSeq" id="WP_320314589.1">
    <property type="nucleotide sequence ID" value="NZ_JAVIKH010000025.1"/>
</dbReference>
<keyword evidence="5 9" id="KW-0255">Endonuclease</keyword>
<dbReference type="GO" id="GO:0004519">
    <property type="term" value="F:endonuclease activity"/>
    <property type="evidence" value="ECO:0007669"/>
    <property type="project" value="UniProtKB-KW"/>
</dbReference>